<dbReference type="PANTHER" id="PTHR46555">
    <property type="entry name" value="UBIQUITIN-LIKE PROTEIN 4A"/>
    <property type="match status" value="1"/>
</dbReference>
<feature type="compositionally biased region" description="Polar residues" evidence="3">
    <location>
        <begin position="21"/>
        <end position="33"/>
    </location>
</feature>
<dbReference type="InterPro" id="IPR029071">
    <property type="entry name" value="Ubiquitin-like_domsf"/>
</dbReference>
<evidence type="ECO:0000256" key="2">
    <source>
        <dbReference type="ARBA" id="ARBA00022490"/>
    </source>
</evidence>
<dbReference type="SMART" id="SM00213">
    <property type="entry name" value="UBQ"/>
    <property type="match status" value="1"/>
</dbReference>
<dbReference type="Proteomes" id="UP000076154">
    <property type="component" value="Unassembled WGS sequence"/>
</dbReference>
<accession>A0A369JZX3</accession>
<dbReference type="InterPro" id="IPR000626">
    <property type="entry name" value="Ubiquitin-like_dom"/>
</dbReference>
<dbReference type="InterPro" id="IPR047154">
    <property type="entry name" value="UBL4A-like"/>
</dbReference>
<protein>
    <submittedName>
        <fullName evidence="5">Ubiquitin</fullName>
    </submittedName>
</protein>
<dbReference type="GO" id="GO:0006620">
    <property type="term" value="P:post-translational protein targeting to endoplasmic reticulum membrane"/>
    <property type="evidence" value="ECO:0007669"/>
    <property type="project" value="InterPro"/>
</dbReference>
<sequence length="291" mass="31048">MAEQAEQAFVKTFLNTLSTQPLTYSDDYQQPPENSLKRVPVLPIPVPPPPARKQPDATASSSASISVTFKSLKPPASFTISVQPTDTISSIKAQLASQPAAPPADAQRLLLKGKALADGKLLKEYTVKDGDTVNLIIKPGFHWVPTIPVPEVSSSPPPSSPSMASEDKKPSLSLGSTPGARRGHQRIPSVVLSPSPSSETPGFVEKDILLTLDANEIPASISTETLSTYGATIAKPEFWEHLYEFLKTEFTVEADALTAFEEFLRASKGSLTASQIAKIRDQVGIVGMAGT</sequence>
<reference evidence="5" key="1">
    <citation type="submission" date="2018-04" db="EMBL/GenBank/DDBJ databases">
        <title>Whole genome sequencing of Hypsizygus marmoreus.</title>
        <authorList>
            <person name="Choi I.-G."/>
            <person name="Min B."/>
            <person name="Kim J.-G."/>
            <person name="Kim S."/>
            <person name="Oh Y.-L."/>
            <person name="Kong W.-S."/>
            <person name="Park H."/>
            <person name="Jeong J."/>
            <person name="Song E.-S."/>
        </authorList>
    </citation>
    <scope>NUCLEOTIDE SEQUENCE [LARGE SCALE GENOMIC DNA]</scope>
    <source>
        <strain evidence="5">51987-8</strain>
    </source>
</reference>
<dbReference type="GO" id="GO:0071816">
    <property type="term" value="P:tail-anchored membrane protein insertion into ER membrane"/>
    <property type="evidence" value="ECO:0007669"/>
    <property type="project" value="TreeGrafter"/>
</dbReference>
<feature type="compositionally biased region" description="Low complexity" evidence="3">
    <location>
        <begin position="188"/>
        <end position="198"/>
    </location>
</feature>
<name>A0A369JZX3_HYPMA</name>
<evidence type="ECO:0000259" key="4">
    <source>
        <dbReference type="PROSITE" id="PS50053"/>
    </source>
</evidence>
<comment type="caution">
    <text evidence="5">The sequence shown here is derived from an EMBL/GenBank/DDBJ whole genome shotgun (WGS) entry which is preliminary data.</text>
</comment>
<dbReference type="OrthoDB" id="428577at2759"/>
<evidence type="ECO:0000313" key="6">
    <source>
        <dbReference type="Proteomes" id="UP000076154"/>
    </source>
</evidence>
<comment type="subcellular location">
    <subcellularLocation>
        <location evidence="1">Cytoplasm</location>
        <location evidence="1">Cytosol</location>
    </subcellularLocation>
</comment>
<dbReference type="EMBL" id="LUEZ02000013">
    <property type="protein sequence ID" value="RDB27911.1"/>
    <property type="molecule type" value="Genomic_DNA"/>
</dbReference>
<keyword evidence="6" id="KW-1185">Reference proteome</keyword>
<dbReference type="PROSITE" id="PS50053">
    <property type="entry name" value="UBIQUITIN_2"/>
    <property type="match status" value="1"/>
</dbReference>
<feature type="region of interest" description="Disordered" evidence="3">
    <location>
        <begin position="21"/>
        <end position="60"/>
    </location>
</feature>
<dbReference type="Gene3D" id="3.10.20.90">
    <property type="entry name" value="Phosphatidylinositol 3-kinase Catalytic Subunit, Chain A, domain 1"/>
    <property type="match status" value="1"/>
</dbReference>
<dbReference type="SUPFAM" id="SSF54236">
    <property type="entry name" value="Ubiquitin-like"/>
    <property type="match status" value="1"/>
</dbReference>
<evidence type="ECO:0000256" key="3">
    <source>
        <dbReference type="SAM" id="MobiDB-lite"/>
    </source>
</evidence>
<feature type="compositionally biased region" description="Pro residues" evidence="3">
    <location>
        <begin position="42"/>
        <end position="52"/>
    </location>
</feature>
<evidence type="ECO:0000256" key="1">
    <source>
        <dbReference type="ARBA" id="ARBA00004514"/>
    </source>
</evidence>
<dbReference type="GO" id="GO:0051087">
    <property type="term" value="F:protein-folding chaperone binding"/>
    <property type="evidence" value="ECO:0007669"/>
    <property type="project" value="TreeGrafter"/>
</dbReference>
<proteinExistence type="predicted"/>
<dbReference type="InParanoid" id="A0A369JZX3"/>
<gene>
    <name evidence="5" type="primary">UBIQ</name>
    <name evidence="5" type="ORF">Hypma_002188</name>
</gene>
<dbReference type="Pfam" id="PF00240">
    <property type="entry name" value="ubiquitin"/>
    <property type="match status" value="1"/>
</dbReference>
<dbReference type="AlphaFoldDB" id="A0A369JZX3"/>
<keyword evidence="2" id="KW-0963">Cytoplasm</keyword>
<evidence type="ECO:0000313" key="5">
    <source>
        <dbReference type="EMBL" id="RDB27911.1"/>
    </source>
</evidence>
<organism evidence="5 6">
    <name type="scientific">Hypsizygus marmoreus</name>
    <name type="common">White beech mushroom</name>
    <name type="synonym">Agaricus marmoreus</name>
    <dbReference type="NCBI Taxonomy" id="39966"/>
    <lineage>
        <taxon>Eukaryota</taxon>
        <taxon>Fungi</taxon>
        <taxon>Dikarya</taxon>
        <taxon>Basidiomycota</taxon>
        <taxon>Agaricomycotina</taxon>
        <taxon>Agaricomycetes</taxon>
        <taxon>Agaricomycetidae</taxon>
        <taxon>Agaricales</taxon>
        <taxon>Tricholomatineae</taxon>
        <taxon>Lyophyllaceae</taxon>
        <taxon>Hypsizygus</taxon>
    </lineage>
</organism>
<feature type="region of interest" description="Disordered" evidence="3">
    <location>
        <begin position="151"/>
        <end position="200"/>
    </location>
</feature>
<dbReference type="GO" id="GO:0071818">
    <property type="term" value="C:BAT3 complex"/>
    <property type="evidence" value="ECO:0007669"/>
    <property type="project" value="TreeGrafter"/>
</dbReference>
<feature type="domain" description="Ubiquitin-like" evidence="4">
    <location>
        <begin position="65"/>
        <end position="138"/>
    </location>
</feature>
<dbReference type="PANTHER" id="PTHR46555:SF1">
    <property type="entry name" value="UBIQUITIN-LIKE PROTEIN 4A"/>
    <property type="match status" value="1"/>
</dbReference>
<dbReference type="STRING" id="39966.A0A369JZX3"/>